<feature type="compositionally biased region" description="Polar residues" evidence="2">
    <location>
        <begin position="1"/>
        <end position="14"/>
    </location>
</feature>
<keyword evidence="1" id="KW-0175">Coiled coil</keyword>
<organism evidence="3 4">
    <name type="scientific">Dictyostelium purpureum</name>
    <name type="common">Slime mold</name>
    <dbReference type="NCBI Taxonomy" id="5786"/>
    <lineage>
        <taxon>Eukaryota</taxon>
        <taxon>Amoebozoa</taxon>
        <taxon>Evosea</taxon>
        <taxon>Eumycetozoa</taxon>
        <taxon>Dictyostelia</taxon>
        <taxon>Dictyosteliales</taxon>
        <taxon>Dictyosteliaceae</taxon>
        <taxon>Dictyostelium</taxon>
    </lineage>
</organism>
<feature type="compositionally biased region" description="Low complexity" evidence="2">
    <location>
        <begin position="21"/>
        <end position="35"/>
    </location>
</feature>
<sequence length="109" mass="12523">MSDVDSLTSPTATTVEDKNKNNTINNSNNNSSNNKAILPFDIKFDENLNKNEKINQMLQNIFENLQELKNRMIVNKEKNSEFFKIGNEIIKKSEEKQIQSTIIDNNNST</sequence>
<evidence type="ECO:0000256" key="1">
    <source>
        <dbReference type="SAM" id="Coils"/>
    </source>
</evidence>
<evidence type="ECO:0000313" key="3">
    <source>
        <dbReference type="EMBL" id="EGC33104.1"/>
    </source>
</evidence>
<evidence type="ECO:0000256" key="2">
    <source>
        <dbReference type="SAM" id="MobiDB-lite"/>
    </source>
</evidence>
<feature type="coiled-coil region" evidence="1">
    <location>
        <begin position="51"/>
        <end position="78"/>
    </location>
</feature>
<dbReference type="InParanoid" id="F0ZSH2"/>
<dbReference type="GeneID" id="10504737"/>
<dbReference type="VEuPathDB" id="AmoebaDB:DICPUDRAFT_81099"/>
<accession>F0ZSH2</accession>
<evidence type="ECO:0000313" key="4">
    <source>
        <dbReference type="Proteomes" id="UP000001064"/>
    </source>
</evidence>
<dbReference type="KEGG" id="dpp:DICPUDRAFT_81099"/>
<gene>
    <name evidence="3" type="ORF">DICPUDRAFT_81099</name>
</gene>
<feature type="non-terminal residue" evidence="3">
    <location>
        <position position="109"/>
    </location>
</feature>
<dbReference type="EMBL" id="GL871158">
    <property type="protein sequence ID" value="EGC33104.1"/>
    <property type="molecule type" value="Genomic_DNA"/>
</dbReference>
<keyword evidence="4" id="KW-1185">Reference proteome</keyword>
<dbReference type="RefSeq" id="XP_003290381.1">
    <property type="nucleotide sequence ID" value="XM_003290333.1"/>
</dbReference>
<name>F0ZSH2_DICPU</name>
<dbReference type="Proteomes" id="UP000001064">
    <property type="component" value="Unassembled WGS sequence"/>
</dbReference>
<proteinExistence type="predicted"/>
<reference evidence="4" key="1">
    <citation type="journal article" date="2011" name="Genome Biol.">
        <title>Comparative genomics of the social amoebae Dictyostelium discoideum and Dictyostelium purpureum.</title>
        <authorList>
            <consortium name="US DOE Joint Genome Institute (JGI-PGF)"/>
            <person name="Sucgang R."/>
            <person name="Kuo A."/>
            <person name="Tian X."/>
            <person name="Salerno W."/>
            <person name="Parikh A."/>
            <person name="Feasley C.L."/>
            <person name="Dalin E."/>
            <person name="Tu H."/>
            <person name="Huang E."/>
            <person name="Barry K."/>
            <person name="Lindquist E."/>
            <person name="Shapiro H."/>
            <person name="Bruce D."/>
            <person name="Schmutz J."/>
            <person name="Salamov A."/>
            <person name="Fey P."/>
            <person name="Gaudet P."/>
            <person name="Anjard C."/>
            <person name="Babu M.M."/>
            <person name="Basu S."/>
            <person name="Bushmanova Y."/>
            <person name="van der Wel H."/>
            <person name="Katoh-Kurasawa M."/>
            <person name="Dinh C."/>
            <person name="Coutinho P.M."/>
            <person name="Saito T."/>
            <person name="Elias M."/>
            <person name="Schaap P."/>
            <person name="Kay R.R."/>
            <person name="Henrissat B."/>
            <person name="Eichinger L."/>
            <person name="Rivero F."/>
            <person name="Putnam N.H."/>
            <person name="West C.M."/>
            <person name="Loomis W.F."/>
            <person name="Chisholm R.L."/>
            <person name="Shaulsky G."/>
            <person name="Strassmann J.E."/>
            <person name="Queller D.C."/>
            <person name="Kuspa A."/>
            <person name="Grigoriev I.V."/>
        </authorList>
    </citation>
    <scope>NUCLEOTIDE SEQUENCE [LARGE SCALE GENOMIC DNA]</scope>
    <source>
        <strain evidence="4">QSDP1</strain>
    </source>
</reference>
<feature type="region of interest" description="Disordered" evidence="2">
    <location>
        <begin position="1"/>
        <end position="35"/>
    </location>
</feature>
<dbReference type="OrthoDB" id="21214at2759"/>
<protein>
    <submittedName>
        <fullName evidence="3">Uncharacterized protein</fullName>
    </submittedName>
</protein>
<dbReference type="AlphaFoldDB" id="F0ZSH2"/>